<name>A0A659QN43_SALET</name>
<organism evidence="2 3">
    <name type="scientific">Salmonella enterica subsp. enterica serovar Wilhelmsburg</name>
    <dbReference type="NCBI Taxonomy" id="1960126"/>
    <lineage>
        <taxon>Bacteria</taxon>
        <taxon>Pseudomonadati</taxon>
        <taxon>Pseudomonadota</taxon>
        <taxon>Gammaproteobacteria</taxon>
        <taxon>Enterobacterales</taxon>
        <taxon>Enterobacteriaceae</taxon>
        <taxon>Salmonella</taxon>
    </lineage>
</organism>
<sequence length="238" mass="27522">MDKEEQYLLFALSTPMEVLNSRAIGAKPSHFSPAMYTGKTHFDLSDSWGIDNREDLIQTIYRMTDDGHAADLAPFYIRWFTLSPRQWREFTAQFGEQGQIYARFVAETALCCGRGGIKAWDYVRMGFLCRMGVLNQWLTEEESLWLQSRIYARAHYFYDGWTQYFAAYSLGRLYWQAEGDAMQAYFAHLKYDASGARMFNELASTTESYYAQLPWRPLNEQPTCPETGKGVSELGRSV</sequence>
<reference evidence="2 3" key="1">
    <citation type="submission" date="2018-03" db="EMBL/GenBank/DDBJ databases">
        <title>Non-Typhoidal Salmonella genome sequencing and assembly.</title>
        <authorList>
            <person name="Matchawe C."/>
        </authorList>
    </citation>
    <scope>NUCLEOTIDE SEQUENCE [LARGE SCALE GENOMIC DNA]</scope>
    <source>
        <strain evidence="2 3">35dea</strain>
    </source>
</reference>
<feature type="domain" description="DUF1266" evidence="1">
    <location>
        <begin position="44"/>
        <end position="215"/>
    </location>
</feature>
<comment type="caution">
    <text evidence="2">The sequence shown here is derived from an EMBL/GenBank/DDBJ whole genome shotgun (WGS) entry which is preliminary data.</text>
</comment>
<dbReference type="InterPro" id="IPR009677">
    <property type="entry name" value="DUF1266"/>
</dbReference>
<dbReference type="AlphaFoldDB" id="A0A659QN43"/>
<dbReference type="Proteomes" id="UP000298491">
    <property type="component" value="Unassembled WGS sequence"/>
</dbReference>
<dbReference type="Pfam" id="PF06889">
    <property type="entry name" value="DUF1266"/>
    <property type="match status" value="1"/>
</dbReference>
<evidence type="ECO:0000313" key="2">
    <source>
        <dbReference type="EMBL" id="TGC87951.1"/>
    </source>
</evidence>
<evidence type="ECO:0000313" key="3">
    <source>
        <dbReference type="Proteomes" id="UP000298491"/>
    </source>
</evidence>
<protein>
    <recommendedName>
        <fullName evidence="1">DUF1266 domain-containing protein</fullName>
    </recommendedName>
</protein>
<gene>
    <name evidence="2" type="ORF">C9F09_16950</name>
</gene>
<proteinExistence type="predicted"/>
<dbReference type="EMBL" id="PYKB01001012">
    <property type="protein sequence ID" value="TGC87951.1"/>
    <property type="molecule type" value="Genomic_DNA"/>
</dbReference>
<evidence type="ECO:0000259" key="1">
    <source>
        <dbReference type="Pfam" id="PF06889"/>
    </source>
</evidence>
<feature type="non-terminal residue" evidence="2">
    <location>
        <position position="238"/>
    </location>
</feature>
<accession>A0A659QN43</accession>